<dbReference type="AlphaFoldDB" id="A0A0F4YMW0"/>
<dbReference type="RefSeq" id="XP_013326191.1">
    <property type="nucleotide sequence ID" value="XM_013470737.1"/>
</dbReference>
<dbReference type="EMBL" id="LASV01000336">
    <property type="protein sequence ID" value="KKA19579.1"/>
    <property type="molecule type" value="Genomic_DNA"/>
</dbReference>
<dbReference type="FunFam" id="1.20.1250.20:FF:000090">
    <property type="entry name" value="MFS sugar transporter, putative"/>
    <property type="match status" value="1"/>
</dbReference>
<evidence type="ECO:0000313" key="10">
    <source>
        <dbReference type="EMBL" id="KKA19579.1"/>
    </source>
</evidence>
<keyword evidence="6 8" id="KW-0472">Membrane</keyword>
<comment type="subcellular location">
    <subcellularLocation>
        <location evidence="1">Membrane</location>
        <topology evidence="1">Multi-pass membrane protein</topology>
    </subcellularLocation>
</comment>
<dbReference type="Proteomes" id="UP000053958">
    <property type="component" value="Unassembled WGS sequence"/>
</dbReference>
<evidence type="ECO:0000259" key="9">
    <source>
        <dbReference type="PROSITE" id="PS50850"/>
    </source>
</evidence>
<protein>
    <recommendedName>
        <fullName evidence="9">Major facilitator superfamily (MFS) profile domain-containing protein</fullName>
    </recommendedName>
</protein>
<proteinExistence type="inferred from homology"/>
<dbReference type="SUPFAM" id="SSF103473">
    <property type="entry name" value="MFS general substrate transporter"/>
    <property type="match status" value="1"/>
</dbReference>
<dbReference type="PANTHER" id="PTHR48022:SF45">
    <property type="entry name" value="MAJOR FACILITATOR SUPERFAMILY (MFS) PROFILE DOMAIN-CONTAINING PROTEIN-RELATED"/>
    <property type="match status" value="1"/>
</dbReference>
<dbReference type="GeneID" id="25318738"/>
<dbReference type="InterPro" id="IPR050360">
    <property type="entry name" value="MFS_Sugar_Transporters"/>
</dbReference>
<keyword evidence="4 8" id="KW-0812">Transmembrane</keyword>
<feature type="domain" description="Major facilitator superfamily (MFS) profile" evidence="9">
    <location>
        <begin position="17"/>
        <end position="464"/>
    </location>
</feature>
<evidence type="ECO:0000256" key="5">
    <source>
        <dbReference type="ARBA" id="ARBA00022989"/>
    </source>
</evidence>
<evidence type="ECO:0000313" key="11">
    <source>
        <dbReference type="Proteomes" id="UP000053958"/>
    </source>
</evidence>
<feature type="transmembrane region" description="Helical" evidence="8">
    <location>
        <begin position="442"/>
        <end position="460"/>
    </location>
</feature>
<feature type="transmembrane region" description="Helical" evidence="8">
    <location>
        <begin position="344"/>
        <end position="364"/>
    </location>
</feature>
<dbReference type="OrthoDB" id="6612291at2759"/>
<gene>
    <name evidence="10" type="ORF">T310_6436</name>
</gene>
<keyword evidence="5 8" id="KW-1133">Transmembrane helix</keyword>
<dbReference type="InterPro" id="IPR005829">
    <property type="entry name" value="Sugar_transporter_CS"/>
</dbReference>
<feature type="transmembrane region" description="Helical" evidence="8">
    <location>
        <begin position="156"/>
        <end position="176"/>
    </location>
</feature>
<feature type="transmembrane region" description="Helical" evidence="8">
    <location>
        <begin position="123"/>
        <end position="144"/>
    </location>
</feature>
<dbReference type="InterPro" id="IPR003663">
    <property type="entry name" value="Sugar/inositol_transpt"/>
</dbReference>
<sequence>MARYLSLRGERLAAARIVLVVLPAFLLFGYNQSSLGGVLAFASFTKTFPQIDTTNTKGATKAHNATVQGTVVAIYTLGCLFGALSCTAIGNRVGRRKTLVISALTASIGLILQASSYGLPQMIVGRLVSGFGVGSVNTIVPVWQSETSQPKSRGKHVVVLGSFIATGIAAAAWVNYGLSFVQDSSVSWRLPLAIPLIFTAILMASAFCFPESPRWLVQKQRMEEAREVLSILQDRPADDDTLTQELDTIRQACEAEKQHDAGFQLLFTIGHQRLFYRTVLAFLVNFNAQMTGANVISYYATTIFSESLGFRGHSASLLAAGVLTWKIVTASFAFLTVDRFGRKPLFMVSGFGMSVSMICLAITVSHISSPAAGRAAVFFLFLYMSFFPLGFLGANFLYSAEISPQHLRVHLAAVGTATHWLFNFVIAEITPICFNNIGYRTYIIYAVTGAFVLPTVYFLFPETSGRSLEEISWIFERPRHWWLVPRAAAAAGLQQLTPLREAEDDDLKAEAIHVP</sequence>
<dbReference type="PRINTS" id="PR00171">
    <property type="entry name" value="SUGRTRNSPORT"/>
</dbReference>
<keyword evidence="11" id="KW-1185">Reference proteome</keyword>
<dbReference type="Pfam" id="PF00083">
    <property type="entry name" value="Sugar_tr"/>
    <property type="match status" value="1"/>
</dbReference>
<dbReference type="PROSITE" id="PS50850">
    <property type="entry name" value="MFS"/>
    <property type="match status" value="1"/>
</dbReference>
<keyword evidence="3 7" id="KW-0813">Transport</keyword>
<dbReference type="InterPro" id="IPR020846">
    <property type="entry name" value="MFS_dom"/>
</dbReference>
<feature type="transmembrane region" description="Helical" evidence="8">
    <location>
        <begin position="98"/>
        <end position="117"/>
    </location>
</feature>
<dbReference type="NCBIfam" id="TIGR00879">
    <property type="entry name" value="SP"/>
    <property type="match status" value="1"/>
</dbReference>
<evidence type="ECO:0000256" key="8">
    <source>
        <dbReference type="SAM" id="Phobius"/>
    </source>
</evidence>
<dbReference type="PANTHER" id="PTHR48022">
    <property type="entry name" value="PLASTIDIC GLUCOSE TRANSPORTER 4"/>
    <property type="match status" value="1"/>
</dbReference>
<comment type="similarity">
    <text evidence="2 7">Belongs to the major facilitator superfamily. Sugar transporter (TC 2.A.1.1) family.</text>
</comment>
<evidence type="ECO:0000256" key="3">
    <source>
        <dbReference type="ARBA" id="ARBA00022448"/>
    </source>
</evidence>
<evidence type="ECO:0000256" key="2">
    <source>
        <dbReference type="ARBA" id="ARBA00010992"/>
    </source>
</evidence>
<feature type="transmembrane region" description="Helical" evidence="8">
    <location>
        <begin position="72"/>
        <end position="91"/>
    </location>
</feature>
<dbReference type="PROSITE" id="PS00216">
    <property type="entry name" value="SUGAR_TRANSPORT_1"/>
    <property type="match status" value="1"/>
</dbReference>
<evidence type="ECO:0000256" key="4">
    <source>
        <dbReference type="ARBA" id="ARBA00022692"/>
    </source>
</evidence>
<evidence type="ECO:0000256" key="1">
    <source>
        <dbReference type="ARBA" id="ARBA00004141"/>
    </source>
</evidence>
<name>A0A0F4YMW0_RASE3</name>
<organism evidence="10 11">
    <name type="scientific">Rasamsonia emersonii (strain ATCC 16479 / CBS 393.64 / IMI 116815)</name>
    <dbReference type="NCBI Taxonomy" id="1408163"/>
    <lineage>
        <taxon>Eukaryota</taxon>
        <taxon>Fungi</taxon>
        <taxon>Dikarya</taxon>
        <taxon>Ascomycota</taxon>
        <taxon>Pezizomycotina</taxon>
        <taxon>Eurotiomycetes</taxon>
        <taxon>Eurotiomycetidae</taxon>
        <taxon>Eurotiales</taxon>
        <taxon>Trichocomaceae</taxon>
        <taxon>Rasamsonia</taxon>
    </lineage>
</organism>
<dbReference type="Gene3D" id="1.20.1250.20">
    <property type="entry name" value="MFS general substrate transporter like domains"/>
    <property type="match status" value="1"/>
</dbReference>
<feature type="transmembrane region" description="Helical" evidence="8">
    <location>
        <begin position="274"/>
        <end position="296"/>
    </location>
</feature>
<feature type="transmembrane region" description="Helical" evidence="8">
    <location>
        <begin position="316"/>
        <end position="337"/>
    </location>
</feature>
<evidence type="ECO:0000256" key="7">
    <source>
        <dbReference type="RuleBase" id="RU003346"/>
    </source>
</evidence>
<dbReference type="GO" id="GO:0005351">
    <property type="term" value="F:carbohydrate:proton symporter activity"/>
    <property type="evidence" value="ECO:0007669"/>
    <property type="project" value="TreeGrafter"/>
</dbReference>
<feature type="transmembrane region" description="Helical" evidence="8">
    <location>
        <begin position="409"/>
        <end position="430"/>
    </location>
</feature>
<evidence type="ECO:0000256" key="6">
    <source>
        <dbReference type="ARBA" id="ARBA00023136"/>
    </source>
</evidence>
<dbReference type="InterPro" id="IPR005828">
    <property type="entry name" value="MFS_sugar_transport-like"/>
</dbReference>
<dbReference type="InterPro" id="IPR036259">
    <property type="entry name" value="MFS_trans_sf"/>
</dbReference>
<reference evidence="10 11" key="1">
    <citation type="submission" date="2015-04" db="EMBL/GenBank/DDBJ databases">
        <authorList>
            <person name="Heijne W.H."/>
            <person name="Fedorova N.D."/>
            <person name="Nierman W.C."/>
            <person name="Vollebregt A.W."/>
            <person name="Zhao Z."/>
            <person name="Wu L."/>
            <person name="Kumar M."/>
            <person name="Stam H."/>
            <person name="van den Berg M.A."/>
            <person name="Pel H.J."/>
        </authorList>
    </citation>
    <scope>NUCLEOTIDE SEQUENCE [LARGE SCALE GENOMIC DNA]</scope>
    <source>
        <strain evidence="10 11">CBS 393.64</strain>
    </source>
</reference>
<feature type="transmembrane region" description="Helical" evidence="8">
    <location>
        <begin position="188"/>
        <end position="209"/>
    </location>
</feature>
<comment type="caution">
    <text evidence="10">The sequence shown here is derived from an EMBL/GenBank/DDBJ whole genome shotgun (WGS) entry which is preliminary data.</text>
</comment>
<feature type="transmembrane region" description="Helical" evidence="8">
    <location>
        <begin position="12"/>
        <end position="30"/>
    </location>
</feature>
<feature type="transmembrane region" description="Helical" evidence="8">
    <location>
        <begin position="376"/>
        <end position="397"/>
    </location>
</feature>
<dbReference type="GO" id="GO:0016020">
    <property type="term" value="C:membrane"/>
    <property type="evidence" value="ECO:0007669"/>
    <property type="project" value="UniProtKB-SubCell"/>
</dbReference>
<accession>A0A0F4YMW0</accession>